<evidence type="ECO:0000313" key="2">
    <source>
        <dbReference type="EMBL" id="KAF9468132.1"/>
    </source>
</evidence>
<dbReference type="InterPro" id="IPR000719">
    <property type="entry name" value="Prot_kinase_dom"/>
</dbReference>
<dbReference type="EMBL" id="MU150234">
    <property type="protein sequence ID" value="KAF9468132.1"/>
    <property type="molecule type" value="Genomic_DNA"/>
</dbReference>
<protein>
    <recommendedName>
        <fullName evidence="1">Protein kinase domain-containing protein</fullName>
    </recommendedName>
</protein>
<comment type="caution">
    <text evidence="2">The sequence shown here is derived from an EMBL/GenBank/DDBJ whole genome shotgun (WGS) entry which is preliminary data.</text>
</comment>
<dbReference type="Gene3D" id="1.10.510.10">
    <property type="entry name" value="Transferase(Phosphotransferase) domain 1"/>
    <property type="match status" value="1"/>
</dbReference>
<dbReference type="Proteomes" id="UP000807353">
    <property type="component" value="Unassembled WGS sequence"/>
</dbReference>
<evidence type="ECO:0000313" key="3">
    <source>
        <dbReference type="Proteomes" id="UP000807353"/>
    </source>
</evidence>
<organism evidence="2 3">
    <name type="scientific">Collybia nuda</name>
    <dbReference type="NCBI Taxonomy" id="64659"/>
    <lineage>
        <taxon>Eukaryota</taxon>
        <taxon>Fungi</taxon>
        <taxon>Dikarya</taxon>
        <taxon>Basidiomycota</taxon>
        <taxon>Agaricomycotina</taxon>
        <taxon>Agaricomycetes</taxon>
        <taxon>Agaricomycetidae</taxon>
        <taxon>Agaricales</taxon>
        <taxon>Tricholomatineae</taxon>
        <taxon>Clitocybaceae</taxon>
        <taxon>Collybia</taxon>
    </lineage>
</organism>
<feature type="domain" description="Protein kinase" evidence="1">
    <location>
        <begin position="1"/>
        <end position="294"/>
    </location>
</feature>
<dbReference type="GO" id="GO:0005524">
    <property type="term" value="F:ATP binding"/>
    <property type="evidence" value="ECO:0007669"/>
    <property type="project" value="InterPro"/>
</dbReference>
<dbReference type="AlphaFoldDB" id="A0A9P5YFU5"/>
<gene>
    <name evidence="2" type="ORF">BDZ94DRAFT_1154878</name>
</gene>
<name>A0A9P5YFU5_9AGAR</name>
<evidence type="ECO:0000259" key="1">
    <source>
        <dbReference type="PROSITE" id="PS50011"/>
    </source>
</evidence>
<dbReference type="InterPro" id="IPR011009">
    <property type="entry name" value="Kinase-like_dom_sf"/>
</dbReference>
<reference evidence="2" key="1">
    <citation type="submission" date="2020-11" db="EMBL/GenBank/DDBJ databases">
        <authorList>
            <consortium name="DOE Joint Genome Institute"/>
            <person name="Ahrendt S."/>
            <person name="Riley R."/>
            <person name="Andreopoulos W."/>
            <person name="Labutti K."/>
            <person name="Pangilinan J."/>
            <person name="Ruiz-Duenas F.J."/>
            <person name="Barrasa J.M."/>
            <person name="Sanchez-Garcia M."/>
            <person name="Camarero S."/>
            <person name="Miyauchi S."/>
            <person name="Serrano A."/>
            <person name="Linde D."/>
            <person name="Babiker R."/>
            <person name="Drula E."/>
            <person name="Ayuso-Fernandez I."/>
            <person name="Pacheco R."/>
            <person name="Padilla G."/>
            <person name="Ferreira P."/>
            <person name="Barriuso J."/>
            <person name="Kellner H."/>
            <person name="Castanera R."/>
            <person name="Alfaro M."/>
            <person name="Ramirez L."/>
            <person name="Pisabarro A.G."/>
            <person name="Kuo A."/>
            <person name="Tritt A."/>
            <person name="Lipzen A."/>
            <person name="He G."/>
            <person name="Yan M."/>
            <person name="Ng V."/>
            <person name="Cullen D."/>
            <person name="Martin F."/>
            <person name="Rosso M.-N."/>
            <person name="Henrissat B."/>
            <person name="Hibbett D."/>
            <person name="Martinez A.T."/>
            <person name="Grigoriev I.V."/>
        </authorList>
    </citation>
    <scope>NUCLEOTIDE SEQUENCE</scope>
    <source>
        <strain evidence="2">CBS 247.69</strain>
    </source>
</reference>
<proteinExistence type="predicted"/>
<keyword evidence="3" id="KW-1185">Reference proteome</keyword>
<dbReference type="OrthoDB" id="5987198at2759"/>
<dbReference type="PROSITE" id="PS50011">
    <property type="entry name" value="PROTEIN_KINASE_DOM"/>
    <property type="match status" value="1"/>
</dbReference>
<dbReference type="SUPFAM" id="SSF56112">
    <property type="entry name" value="Protein kinase-like (PK-like)"/>
    <property type="match status" value="1"/>
</dbReference>
<dbReference type="GO" id="GO:0004672">
    <property type="term" value="F:protein kinase activity"/>
    <property type="evidence" value="ECO:0007669"/>
    <property type="project" value="InterPro"/>
</dbReference>
<accession>A0A9P5YFU5</accession>
<sequence length="294" mass="34447">MLTTLQKAIAIDAIRINDNRKVVIKLVRTWTEELPIAQYLTSPPMMSDTRNRSVALLDVIMLPDDDEHVFIVMPMLLRFDILPFRRVGEFAEAVHYFLQGLEFMHEHNIAHMDACLFNLMMDASKAIPKGFHFRNWWTHTGLDYKNFEFHERWEVSPVQYYYIDFGLSYQYPLGLKGMTESGSCGQDASVPEFGSDDPYDPFKVDIYQLGNVILNVVNKYEGLDLFLEIGRTMTSKIPEERPTASRALRQFERLLSSLKPPDLKRRIWRVDVPLWDRFRIKHLRSISRIPLMVE</sequence>